<dbReference type="AlphaFoldDB" id="A0AAD7EM67"/>
<evidence type="ECO:0000313" key="1">
    <source>
        <dbReference type="EMBL" id="KAJ7337426.1"/>
    </source>
</evidence>
<evidence type="ECO:0000313" key="2">
    <source>
        <dbReference type="Proteomes" id="UP001218218"/>
    </source>
</evidence>
<name>A0AAD7EM67_9AGAR</name>
<accession>A0AAD7EM67</accession>
<keyword evidence="2" id="KW-1185">Reference proteome</keyword>
<proteinExistence type="predicted"/>
<comment type="caution">
    <text evidence="1">The sequence shown here is derived from an EMBL/GenBank/DDBJ whole genome shotgun (WGS) entry which is preliminary data.</text>
</comment>
<sequence>MFNATAFSFILPSPVDARLTRHALAAGVHLLVLFCLAITPYRDDRFGPSCNNFWTFSLNVYGVRPQRRVFFCNRRIN</sequence>
<protein>
    <submittedName>
        <fullName evidence="1">Uncharacterized protein</fullName>
    </submittedName>
</protein>
<dbReference type="EMBL" id="JARIHO010000029">
    <property type="protein sequence ID" value="KAJ7337426.1"/>
    <property type="molecule type" value="Genomic_DNA"/>
</dbReference>
<gene>
    <name evidence="1" type="ORF">DFH08DRAFT_876803</name>
</gene>
<dbReference type="Proteomes" id="UP001218218">
    <property type="component" value="Unassembled WGS sequence"/>
</dbReference>
<organism evidence="1 2">
    <name type="scientific">Mycena albidolilacea</name>
    <dbReference type="NCBI Taxonomy" id="1033008"/>
    <lineage>
        <taxon>Eukaryota</taxon>
        <taxon>Fungi</taxon>
        <taxon>Dikarya</taxon>
        <taxon>Basidiomycota</taxon>
        <taxon>Agaricomycotina</taxon>
        <taxon>Agaricomycetes</taxon>
        <taxon>Agaricomycetidae</taxon>
        <taxon>Agaricales</taxon>
        <taxon>Marasmiineae</taxon>
        <taxon>Mycenaceae</taxon>
        <taxon>Mycena</taxon>
    </lineage>
</organism>
<reference evidence="1" key="1">
    <citation type="submission" date="2023-03" db="EMBL/GenBank/DDBJ databases">
        <title>Massive genome expansion in bonnet fungi (Mycena s.s.) driven by repeated elements and novel gene families across ecological guilds.</title>
        <authorList>
            <consortium name="Lawrence Berkeley National Laboratory"/>
            <person name="Harder C.B."/>
            <person name="Miyauchi S."/>
            <person name="Viragh M."/>
            <person name="Kuo A."/>
            <person name="Thoen E."/>
            <person name="Andreopoulos B."/>
            <person name="Lu D."/>
            <person name="Skrede I."/>
            <person name="Drula E."/>
            <person name="Henrissat B."/>
            <person name="Morin E."/>
            <person name="Kohler A."/>
            <person name="Barry K."/>
            <person name="LaButti K."/>
            <person name="Morin E."/>
            <person name="Salamov A."/>
            <person name="Lipzen A."/>
            <person name="Mereny Z."/>
            <person name="Hegedus B."/>
            <person name="Baldrian P."/>
            <person name="Stursova M."/>
            <person name="Weitz H."/>
            <person name="Taylor A."/>
            <person name="Grigoriev I.V."/>
            <person name="Nagy L.G."/>
            <person name="Martin F."/>
            <person name="Kauserud H."/>
        </authorList>
    </citation>
    <scope>NUCLEOTIDE SEQUENCE</scope>
    <source>
        <strain evidence="1">CBHHK002</strain>
    </source>
</reference>